<comment type="caution">
    <text evidence="2">The sequence shown here is derived from an EMBL/GenBank/DDBJ whole genome shotgun (WGS) entry which is preliminary data.</text>
</comment>
<gene>
    <name evidence="2" type="ORF">ACHHYP_20458</name>
</gene>
<evidence type="ECO:0000313" key="2">
    <source>
        <dbReference type="EMBL" id="OQR97730.1"/>
    </source>
</evidence>
<protein>
    <recommendedName>
        <fullName evidence="1">WRKY19-like zinc finger domain-containing protein</fullName>
    </recommendedName>
</protein>
<dbReference type="STRING" id="1202772.A0A1V9ZIU0"/>
<dbReference type="Proteomes" id="UP000243579">
    <property type="component" value="Unassembled WGS sequence"/>
</dbReference>
<dbReference type="PANTHER" id="PTHR31827">
    <property type="entry name" value="EMB|CAB89363.1"/>
    <property type="match status" value="1"/>
</dbReference>
<evidence type="ECO:0000313" key="3">
    <source>
        <dbReference type="Proteomes" id="UP000243579"/>
    </source>
</evidence>
<feature type="domain" description="WRKY19-like zinc finger" evidence="1">
    <location>
        <begin position="100"/>
        <end position="122"/>
    </location>
</feature>
<dbReference type="PANTHER" id="PTHR31827:SF1">
    <property type="entry name" value="EMB|CAB89363.1"/>
    <property type="match status" value="1"/>
</dbReference>
<dbReference type="EMBL" id="JNBR01000098">
    <property type="protein sequence ID" value="OQR97730.1"/>
    <property type="molecule type" value="Genomic_DNA"/>
</dbReference>
<name>A0A1V9ZIU0_ACHHY</name>
<reference evidence="2 3" key="1">
    <citation type="journal article" date="2014" name="Genome Biol. Evol.">
        <title>The secreted proteins of Achlya hypogyna and Thraustotheca clavata identify the ancestral oomycete secretome and reveal gene acquisitions by horizontal gene transfer.</title>
        <authorList>
            <person name="Misner I."/>
            <person name="Blouin N."/>
            <person name="Leonard G."/>
            <person name="Richards T.A."/>
            <person name="Lane C.E."/>
        </authorList>
    </citation>
    <scope>NUCLEOTIDE SEQUENCE [LARGE SCALE GENOMIC DNA]</scope>
    <source>
        <strain evidence="2 3">ATCC 48635</strain>
    </source>
</reference>
<dbReference type="Pfam" id="PF24906">
    <property type="entry name" value="Zf_WRKY19"/>
    <property type="match status" value="1"/>
</dbReference>
<sequence>MRCYFQDCPHTVTDGSWRCHFHRHRLKCSVESCRNQVYARGRCVRHGAKPLCQFESCKTNVRYGKFCAKHGGGKRRGVCVEPGCANQAQARQRCIRHGGGRHCRADGCLKYARTNGLCTRHGRLFSSLLKKPADDTFEWNWIVETMAPGEQPFYAIADGLGDDSNAWIDHAILDDLSRIDL</sequence>
<keyword evidence="3" id="KW-1185">Reference proteome</keyword>
<evidence type="ECO:0000259" key="1">
    <source>
        <dbReference type="Pfam" id="PF24906"/>
    </source>
</evidence>
<accession>A0A1V9ZIU0</accession>
<organism evidence="2 3">
    <name type="scientific">Achlya hypogyna</name>
    <name type="common">Oomycete</name>
    <name type="synonym">Protoachlya hypogyna</name>
    <dbReference type="NCBI Taxonomy" id="1202772"/>
    <lineage>
        <taxon>Eukaryota</taxon>
        <taxon>Sar</taxon>
        <taxon>Stramenopiles</taxon>
        <taxon>Oomycota</taxon>
        <taxon>Saprolegniomycetes</taxon>
        <taxon>Saprolegniales</taxon>
        <taxon>Achlyaceae</taxon>
        <taxon>Achlya</taxon>
    </lineage>
</organism>
<dbReference type="AlphaFoldDB" id="A0A1V9ZIU0"/>
<dbReference type="InterPro" id="IPR056866">
    <property type="entry name" value="Znf_WRKY19"/>
</dbReference>
<proteinExistence type="predicted"/>
<dbReference type="OrthoDB" id="73726at2759"/>